<evidence type="ECO:0000313" key="1">
    <source>
        <dbReference type="EMBL" id="GII24043.1"/>
    </source>
</evidence>
<name>A0A8J3TCR4_9ACTN</name>
<dbReference type="InterPro" id="IPR001451">
    <property type="entry name" value="Hexapep"/>
</dbReference>
<dbReference type="PANTHER" id="PTHR13061:SF29">
    <property type="entry name" value="GAMMA CARBONIC ANHYDRASE-LIKE 1, MITOCHONDRIAL-RELATED"/>
    <property type="match status" value="1"/>
</dbReference>
<dbReference type="PANTHER" id="PTHR13061">
    <property type="entry name" value="DYNACTIN SUBUNIT P25"/>
    <property type="match status" value="1"/>
</dbReference>
<gene>
    <name evidence="1" type="ORF">Pme01_36400</name>
</gene>
<protein>
    <submittedName>
        <fullName evidence="1">Gamma carbonic anhydrase family protein</fullName>
    </submittedName>
</protein>
<dbReference type="EMBL" id="BOON01000033">
    <property type="protein sequence ID" value="GII24043.1"/>
    <property type="molecule type" value="Genomic_DNA"/>
</dbReference>
<dbReference type="Proteomes" id="UP000599074">
    <property type="component" value="Unassembled WGS sequence"/>
</dbReference>
<comment type="caution">
    <text evidence="1">The sequence shown here is derived from an EMBL/GenBank/DDBJ whole genome shotgun (WGS) entry which is preliminary data.</text>
</comment>
<dbReference type="InterPro" id="IPR050484">
    <property type="entry name" value="Transf_Hexapept/Carb_Anhydrase"/>
</dbReference>
<dbReference type="CDD" id="cd04645">
    <property type="entry name" value="LbH_gamma_CA_like"/>
    <property type="match status" value="1"/>
</dbReference>
<reference evidence="1" key="1">
    <citation type="submission" date="2021-01" db="EMBL/GenBank/DDBJ databases">
        <title>Whole genome shotgun sequence of Planosporangium mesophilum NBRC 109066.</title>
        <authorList>
            <person name="Komaki H."/>
            <person name="Tamura T."/>
        </authorList>
    </citation>
    <scope>NUCLEOTIDE SEQUENCE</scope>
    <source>
        <strain evidence="1">NBRC 109066</strain>
    </source>
</reference>
<accession>A0A8J3TCR4</accession>
<dbReference type="InterPro" id="IPR011004">
    <property type="entry name" value="Trimer_LpxA-like_sf"/>
</dbReference>
<dbReference type="Gene3D" id="2.160.10.10">
    <property type="entry name" value="Hexapeptide repeat proteins"/>
    <property type="match status" value="1"/>
</dbReference>
<keyword evidence="2" id="KW-1185">Reference proteome</keyword>
<dbReference type="SUPFAM" id="SSF51161">
    <property type="entry name" value="Trimeric LpxA-like enzymes"/>
    <property type="match status" value="1"/>
</dbReference>
<proteinExistence type="predicted"/>
<evidence type="ECO:0000313" key="2">
    <source>
        <dbReference type="Proteomes" id="UP000599074"/>
    </source>
</evidence>
<dbReference type="Pfam" id="PF00132">
    <property type="entry name" value="Hexapep"/>
    <property type="match status" value="1"/>
</dbReference>
<dbReference type="InterPro" id="IPR047324">
    <property type="entry name" value="LbH_gamma_CA-like"/>
</dbReference>
<organism evidence="1 2">
    <name type="scientific">Planosporangium mesophilum</name>
    <dbReference type="NCBI Taxonomy" id="689768"/>
    <lineage>
        <taxon>Bacteria</taxon>
        <taxon>Bacillati</taxon>
        <taxon>Actinomycetota</taxon>
        <taxon>Actinomycetes</taxon>
        <taxon>Micromonosporales</taxon>
        <taxon>Micromonosporaceae</taxon>
        <taxon>Planosporangium</taxon>
    </lineage>
</organism>
<dbReference type="AlphaFoldDB" id="A0A8J3TCR4"/>
<sequence>MTMQPLVLAYGDRQPEIDATAWVAPGATVIGSVRLAARASVWYGSVLRADTEEISIGTGSNIQDGCVVHADPDFPTTVGSGVSVGHRAVLHGCTIGDDVLIGMGAVVLNGARIGSGSLVAAGAVVLEGTEVPPGSLVAGVPARVRRELSEQERADLVRNADGYADRARTHAGLTTDASAGDAVRVR</sequence>